<proteinExistence type="predicted"/>
<evidence type="ECO:0000313" key="1">
    <source>
        <dbReference type="EMBL" id="GFY82883.1"/>
    </source>
</evidence>
<gene>
    <name evidence="1" type="ORF">Acr_02g0011230</name>
</gene>
<dbReference type="EMBL" id="BJWL01000002">
    <property type="protein sequence ID" value="GFY82883.1"/>
    <property type="molecule type" value="Genomic_DNA"/>
</dbReference>
<accession>A0A7J0E8S7</accession>
<dbReference type="Proteomes" id="UP000585474">
    <property type="component" value="Unassembled WGS sequence"/>
</dbReference>
<evidence type="ECO:0000313" key="2">
    <source>
        <dbReference type="Proteomes" id="UP000585474"/>
    </source>
</evidence>
<keyword evidence="2" id="KW-1185">Reference proteome</keyword>
<protein>
    <submittedName>
        <fullName evidence="1">Uncharacterized protein</fullName>
    </submittedName>
</protein>
<reference evidence="1 2" key="1">
    <citation type="submission" date="2019-07" db="EMBL/GenBank/DDBJ databases">
        <title>De Novo Assembly of kiwifruit Actinidia rufa.</title>
        <authorList>
            <person name="Sugita-Konishi S."/>
            <person name="Sato K."/>
            <person name="Mori E."/>
            <person name="Abe Y."/>
            <person name="Kisaki G."/>
            <person name="Hamano K."/>
            <person name="Suezawa K."/>
            <person name="Otani M."/>
            <person name="Fukuda T."/>
            <person name="Manabe T."/>
            <person name="Gomi K."/>
            <person name="Tabuchi M."/>
            <person name="Akimitsu K."/>
            <person name="Kataoka I."/>
        </authorList>
    </citation>
    <scope>NUCLEOTIDE SEQUENCE [LARGE SCALE GENOMIC DNA]</scope>
    <source>
        <strain evidence="2">cv. Fuchu</strain>
    </source>
</reference>
<sequence>MPLKASNRILQFHSKQFLPFEVPAFMRRRTMVKEGLVLDKVRGGLVRKGLGGDRREALFWAEAVAGGGGVHIPFWFAGRS</sequence>
<dbReference type="AlphaFoldDB" id="A0A7J0E8S7"/>
<organism evidence="1 2">
    <name type="scientific">Actinidia rufa</name>
    <dbReference type="NCBI Taxonomy" id="165716"/>
    <lineage>
        <taxon>Eukaryota</taxon>
        <taxon>Viridiplantae</taxon>
        <taxon>Streptophyta</taxon>
        <taxon>Embryophyta</taxon>
        <taxon>Tracheophyta</taxon>
        <taxon>Spermatophyta</taxon>
        <taxon>Magnoliopsida</taxon>
        <taxon>eudicotyledons</taxon>
        <taxon>Gunneridae</taxon>
        <taxon>Pentapetalae</taxon>
        <taxon>asterids</taxon>
        <taxon>Ericales</taxon>
        <taxon>Actinidiaceae</taxon>
        <taxon>Actinidia</taxon>
    </lineage>
</organism>
<comment type="caution">
    <text evidence="1">The sequence shown here is derived from an EMBL/GenBank/DDBJ whole genome shotgun (WGS) entry which is preliminary data.</text>
</comment>
<name>A0A7J0E8S7_9ERIC</name>